<keyword evidence="3" id="KW-0274">FAD</keyword>
<keyword evidence="10" id="KW-0863">Zinc-finger</keyword>
<dbReference type="GO" id="GO:0000981">
    <property type="term" value="F:DNA-binding transcription factor activity, RNA polymerase II-specific"/>
    <property type="evidence" value="ECO:0007669"/>
    <property type="project" value="InterPro"/>
</dbReference>
<gene>
    <name evidence="14" type="ORF">N7458_000099</name>
</gene>
<dbReference type="SUPFAM" id="SSF57667">
    <property type="entry name" value="beta-beta-alpha zinc fingers"/>
    <property type="match status" value="1"/>
</dbReference>
<keyword evidence="2" id="KW-0479">Metal-binding</keyword>
<evidence type="ECO:0000256" key="4">
    <source>
        <dbReference type="ARBA" id="ARBA00022833"/>
    </source>
</evidence>
<evidence type="ECO:0000313" key="15">
    <source>
        <dbReference type="Proteomes" id="UP001213681"/>
    </source>
</evidence>
<proteinExistence type="predicted"/>
<dbReference type="PANTHER" id="PTHR47660">
    <property type="entry name" value="TRANSCRIPTION FACTOR WITH C2H2 AND ZN(2)-CYS(6) DNA BINDING DOMAIN (EUROFUNG)-RELATED-RELATED"/>
    <property type="match status" value="1"/>
</dbReference>
<dbReference type="Pfam" id="PF01494">
    <property type="entry name" value="FAD_binding_3"/>
    <property type="match status" value="1"/>
</dbReference>
<reference evidence="14" key="2">
    <citation type="journal article" date="2023" name="IMA Fungus">
        <title>Comparative genomic study of the Penicillium genus elucidates a diverse pangenome and 15 lateral gene transfer events.</title>
        <authorList>
            <person name="Petersen C."/>
            <person name="Sorensen T."/>
            <person name="Nielsen M.R."/>
            <person name="Sondergaard T.E."/>
            <person name="Sorensen J.L."/>
            <person name="Fitzpatrick D.A."/>
            <person name="Frisvad J.C."/>
            <person name="Nielsen K.L."/>
        </authorList>
    </citation>
    <scope>NUCLEOTIDE SEQUENCE</scope>
    <source>
        <strain evidence="14">IBT 16125</strain>
    </source>
</reference>
<evidence type="ECO:0000256" key="1">
    <source>
        <dbReference type="ARBA" id="ARBA00022630"/>
    </source>
</evidence>
<evidence type="ECO:0000256" key="10">
    <source>
        <dbReference type="PROSITE-ProRule" id="PRU00042"/>
    </source>
</evidence>
<dbReference type="CDD" id="cd00067">
    <property type="entry name" value="GAL4"/>
    <property type="match status" value="1"/>
</dbReference>
<dbReference type="SUPFAM" id="SSF51905">
    <property type="entry name" value="FAD/NAD(P)-binding domain"/>
    <property type="match status" value="1"/>
</dbReference>
<keyword evidence="7" id="KW-0238">DNA-binding</keyword>
<protein>
    <submittedName>
        <fullName evidence="14">Uncharacterized protein</fullName>
    </submittedName>
</protein>
<feature type="compositionally biased region" description="Polar residues" evidence="11">
    <location>
        <begin position="428"/>
        <end position="437"/>
    </location>
</feature>
<dbReference type="InterPro" id="IPR007219">
    <property type="entry name" value="XnlR_reg_dom"/>
</dbReference>
<keyword evidence="9" id="KW-0539">Nucleus</keyword>
<dbReference type="Gene3D" id="3.50.50.60">
    <property type="entry name" value="FAD/NAD(P)-binding domain"/>
    <property type="match status" value="1"/>
</dbReference>
<reference evidence="14" key="1">
    <citation type="submission" date="2022-12" db="EMBL/GenBank/DDBJ databases">
        <authorList>
            <person name="Petersen C."/>
        </authorList>
    </citation>
    <scope>NUCLEOTIDE SEQUENCE</scope>
    <source>
        <strain evidence="14">IBT 16125</strain>
    </source>
</reference>
<keyword evidence="8" id="KW-0804">Transcription</keyword>
<dbReference type="EMBL" id="JAPVEA010000001">
    <property type="protein sequence ID" value="KAJ5464413.1"/>
    <property type="molecule type" value="Genomic_DNA"/>
</dbReference>
<dbReference type="PANTHER" id="PTHR47660:SF8">
    <property type="entry name" value="TRANSCRIPTION FACTOR WITH C2H2 AND ZN(2)-CYS(6) DNA BINDING DOMAIN (EUROFUNG)"/>
    <property type="match status" value="1"/>
</dbReference>
<dbReference type="GO" id="GO:0003677">
    <property type="term" value="F:DNA binding"/>
    <property type="evidence" value="ECO:0007669"/>
    <property type="project" value="UniProtKB-KW"/>
</dbReference>
<dbReference type="GO" id="GO:0016491">
    <property type="term" value="F:oxidoreductase activity"/>
    <property type="evidence" value="ECO:0007669"/>
    <property type="project" value="UniProtKB-KW"/>
</dbReference>
<dbReference type="GO" id="GO:0006351">
    <property type="term" value="P:DNA-templated transcription"/>
    <property type="evidence" value="ECO:0007669"/>
    <property type="project" value="InterPro"/>
</dbReference>
<feature type="domain" description="Zn(2)-C6 fungal-type" evidence="12">
    <location>
        <begin position="552"/>
        <end position="580"/>
    </location>
</feature>
<evidence type="ECO:0000256" key="11">
    <source>
        <dbReference type="SAM" id="MobiDB-lite"/>
    </source>
</evidence>
<keyword evidence="6" id="KW-0805">Transcription regulation</keyword>
<dbReference type="InterPro" id="IPR013087">
    <property type="entry name" value="Znf_C2H2_type"/>
</dbReference>
<keyword evidence="15" id="KW-1185">Reference proteome</keyword>
<dbReference type="InterPro" id="IPR036864">
    <property type="entry name" value="Zn2-C6_fun-type_DNA-bd_sf"/>
</dbReference>
<dbReference type="SUPFAM" id="SSF57701">
    <property type="entry name" value="Zn2/Cys6 DNA-binding domain"/>
    <property type="match status" value="1"/>
</dbReference>
<evidence type="ECO:0000256" key="5">
    <source>
        <dbReference type="ARBA" id="ARBA00023002"/>
    </source>
</evidence>
<dbReference type="PROSITE" id="PS00463">
    <property type="entry name" value="ZN2_CY6_FUNGAL_1"/>
    <property type="match status" value="1"/>
</dbReference>
<dbReference type="InterPro" id="IPR036236">
    <property type="entry name" value="Znf_C2H2_sf"/>
</dbReference>
<accession>A0AAD6G746</accession>
<dbReference type="InterPro" id="IPR001138">
    <property type="entry name" value="Zn2Cys6_DnaBD"/>
</dbReference>
<dbReference type="PROSITE" id="PS00028">
    <property type="entry name" value="ZINC_FINGER_C2H2_1"/>
    <property type="match status" value="2"/>
</dbReference>
<keyword evidence="1" id="KW-0285">Flavoprotein</keyword>
<dbReference type="PROSITE" id="PS50048">
    <property type="entry name" value="ZN2_CY6_FUNGAL_2"/>
    <property type="match status" value="1"/>
</dbReference>
<dbReference type="Pfam" id="PF04082">
    <property type="entry name" value="Fungal_trans"/>
    <property type="match status" value="1"/>
</dbReference>
<evidence type="ECO:0000259" key="12">
    <source>
        <dbReference type="PROSITE" id="PS50048"/>
    </source>
</evidence>
<feature type="region of interest" description="Disordered" evidence="11">
    <location>
        <begin position="590"/>
        <end position="633"/>
    </location>
</feature>
<evidence type="ECO:0000256" key="7">
    <source>
        <dbReference type="ARBA" id="ARBA00023125"/>
    </source>
</evidence>
<keyword evidence="4" id="KW-0862">Zinc</keyword>
<feature type="region of interest" description="Disordered" evidence="11">
    <location>
        <begin position="420"/>
        <end position="439"/>
    </location>
</feature>
<sequence length="1343" mass="149951">MPPFRIVIVGGGIAGFTAAIALRGPNRQITVLEQSRLNKEIGALISLQPNASRIVESTWGLKKGLAAAREIVDEGFRVYNTDGILANTVPLTTKTEFGADRLCFHRRDLHDQFKGAAVSPDRAGEPVTVRVASRVVDCSPLDGTVTLDGGEVITADLIVAADGIHSVIRKHVLQEEPSPLPTGHSAYRLMIPSETLEKEELEFCSKINPREPFTSMMVAHNCRLVMGPGRQGEVYGITALVPDEQMNEDPGAKQSWVSEGDLGKMLQTFSEFPPWVTSIFKHSVDLGLWQLRDLDPLKTWHRGRVILIGDAAHAMLPTQGQGASQAIEDAEALGAFFEGVNEPPSAETLSEILENIFQARYSRVSLIQAYSREAAKPAAAKKTVTLRPDEFMKFNYSATRDAEWPRPLVVKDFSSANHFGQFKPSASRGPQNPTLSRSPPFGPPHINRSLVHFCLPHFPRGSIMPDSPENPRRSPRRVVNHRCPHCDKAYERPDHLARHLDSHRNERVYQCPTCQRGFNRRDVLQRHQAVHEKDEAEGKTSTRRTKERAIEACEACATAKLSCDNERPCKRCHSKQIQCVPRSKGTRRSSERLSYPLSLPPYSPHVGGPAPDLSTLTATPESGPSEFSVPPPSESFSGNAHEMYDSNIAPPGEMALEAFIPQRNVQAYSPLNGFPAFFEQVMLPGLEADDAAHGPQQPRVFDFMQDTDFTFSDTDIFGTDFIPDLDKILDIPIAVSEFEDPRQSPPDDQESASRRAAAFGRSLWLWVPEKNQHAFSEERRIPLRDSDSIPSDHQIRLDAIKIPGKLSYQARDDILKLVLRTGGSRLSVTTFPSADYLDTLIKIGIGKRTETDAWIHPYTFYDSIYQQLHPELLTALVAAGCVCCGMPSINKTGIILQEITRVGLAQLVEDDNSVLRDLQYLQASMIWLDIGVFCGYTRKMQIAESYLQPLCTAVRRGAAFDRSTYTVITPYTFGNDDESLRRAWHAWVRQESLKRLVYHLFGHDVEVATAMNRPAIISYTELTLPFPSARELWLAPTARAWRDIWTAKYRLTGCSELNLRDLLSDPSLMSQLPPDLDLEIARSALLQGLALQVWEFRQQMLLSQNSRSGPRATTRLWLQSRQEDLYTTLRAVQEDSPSAPPVTTLMNEFVMMYLHIDIDAIQRFVGKMGELDARRAYPGLRDWSRTKEARSAIWHAGQVLRAARKVVAYEFRGFESLAIYHATLVLWVYGLLQCGETKRHEVATPMSEADPTPQVPLDGPEDQVTKAFLGHGVGRPGLMMVQSRGGNEGNANKVFCELSKPRAVMAVARQVFEGNCPLPLPDDMLPPMIQNLCSLIEDLGNLR</sequence>
<dbReference type="SUPFAM" id="SSF54373">
    <property type="entry name" value="FAD-linked reductases, C-terminal domain"/>
    <property type="match status" value="1"/>
</dbReference>
<name>A0AAD6G746_9EURO</name>
<keyword evidence="5" id="KW-0560">Oxidoreductase</keyword>
<dbReference type="GO" id="GO:0008270">
    <property type="term" value="F:zinc ion binding"/>
    <property type="evidence" value="ECO:0007669"/>
    <property type="project" value="UniProtKB-KW"/>
</dbReference>
<dbReference type="RefSeq" id="XP_056771260.1">
    <property type="nucleotide sequence ID" value="XM_056903493.1"/>
</dbReference>
<dbReference type="SMART" id="SM00355">
    <property type="entry name" value="ZnF_C2H2"/>
    <property type="match status" value="2"/>
</dbReference>
<dbReference type="InterPro" id="IPR002938">
    <property type="entry name" value="FAD-bd"/>
</dbReference>
<evidence type="ECO:0000256" key="8">
    <source>
        <dbReference type="ARBA" id="ARBA00023163"/>
    </source>
</evidence>
<feature type="domain" description="C2H2-type" evidence="13">
    <location>
        <begin position="509"/>
        <end position="536"/>
    </location>
</feature>
<dbReference type="PRINTS" id="PR00420">
    <property type="entry name" value="RNGMNOXGNASE"/>
</dbReference>
<dbReference type="InterPro" id="IPR036188">
    <property type="entry name" value="FAD/NAD-bd_sf"/>
</dbReference>
<evidence type="ECO:0000256" key="9">
    <source>
        <dbReference type="ARBA" id="ARBA00023242"/>
    </source>
</evidence>
<comment type="caution">
    <text evidence="14">The sequence shown here is derived from an EMBL/GenBank/DDBJ whole genome shotgun (WGS) entry which is preliminary data.</text>
</comment>
<dbReference type="GeneID" id="81593736"/>
<dbReference type="GO" id="GO:0071949">
    <property type="term" value="F:FAD binding"/>
    <property type="evidence" value="ECO:0007669"/>
    <property type="project" value="InterPro"/>
</dbReference>
<feature type="domain" description="C2H2-type" evidence="13">
    <location>
        <begin position="481"/>
        <end position="508"/>
    </location>
</feature>
<evidence type="ECO:0000256" key="2">
    <source>
        <dbReference type="ARBA" id="ARBA00022723"/>
    </source>
</evidence>
<dbReference type="Gene3D" id="4.10.240.10">
    <property type="entry name" value="Zn(2)-C6 fungal-type DNA-binding domain"/>
    <property type="match status" value="1"/>
</dbReference>
<dbReference type="Proteomes" id="UP001213681">
    <property type="component" value="Unassembled WGS sequence"/>
</dbReference>
<evidence type="ECO:0000256" key="3">
    <source>
        <dbReference type="ARBA" id="ARBA00022827"/>
    </source>
</evidence>
<dbReference type="Gene3D" id="3.30.160.60">
    <property type="entry name" value="Classic Zinc Finger"/>
    <property type="match status" value="1"/>
</dbReference>
<dbReference type="Pfam" id="PF00096">
    <property type="entry name" value="zf-C2H2"/>
    <property type="match status" value="2"/>
</dbReference>
<evidence type="ECO:0000256" key="6">
    <source>
        <dbReference type="ARBA" id="ARBA00023015"/>
    </source>
</evidence>
<evidence type="ECO:0000313" key="14">
    <source>
        <dbReference type="EMBL" id="KAJ5464413.1"/>
    </source>
</evidence>
<organism evidence="14 15">
    <name type="scientific">Penicillium daleae</name>
    <dbReference type="NCBI Taxonomy" id="63821"/>
    <lineage>
        <taxon>Eukaryota</taxon>
        <taxon>Fungi</taxon>
        <taxon>Dikarya</taxon>
        <taxon>Ascomycota</taxon>
        <taxon>Pezizomycotina</taxon>
        <taxon>Eurotiomycetes</taxon>
        <taxon>Eurotiomycetidae</taxon>
        <taxon>Eurotiales</taxon>
        <taxon>Aspergillaceae</taxon>
        <taxon>Penicillium</taxon>
    </lineage>
</organism>
<dbReference type="PROSITE" id="PS50157">
    <property type="entry name" value="ZINC_FINGER_C2H2_2"/>
    <property type="match status" value="2"/>
</dbReference>
<feature type="compositionally biased region" description="Low complexity" evidence="11">
    <location>
        <begin position="620"/>
        <end position="633"/>
    </location>
</feature>
<evidence type="ECO:0000259" key="13">
    <source>
        <dbReference type="PROSITE" id="PS50157"/>
    </source>
</evidence>